<evidence type="ECO:0000313" key="1">
    <source>
        <dbReference type="EMBL" id="MBP2032143.1"/>
    </source>
</evidence>
<accession>A0ABS4KQ38</accession>
<sequence>MKQVNTKYGILRGISSIEYYSGGSVKECTLNTINKLKSPYGVLIPKYNYGISRSKNTVSVSFYENGNLKSIYLENQIKIKTSIGILPAEFITFYDNGDIKRLFPLNGKITAYWTEQDEYKMAEGIEFNLAIGKIKEKVISIYFYEGGNIKSITFWRKNSVIIRTPIGDAFARIGTAFYPDGKLKSFEPKKNMDVNTKIGVIRAFDTEALGIHGDSNSLVFSKEGEISSIVTSTDRIEVLNRKSGEKQVYRPLLKRSIIDENSMDIIPLRIEFQGDKVKFRNGFQHKFPCECVLNECDFKIKHLKLEYSSPCSSCI</sequence>
<gene>
    <name evidence="1" type="ORF">J2Z42_000808</name>
</gene>
<proteinExistence type="predicted"/>
<dbReference type="EMBL" id="JAGGLM010000003">
    <property type="protein sequence ID" value="MBP2032143.1"/>
    <property type="molecule type" value="Genomic_DNA"/>
</dbReference>
<organism evidence="1 2">
    <name type="scientific">Clostridium algifaecis</name>
    <dbReference type="NCBI Taxonomy" id="1472040"/>
    <lineage>
        <taxon>Bacteria</taxon>
        <taxon>Bacillati</taxon>
        <taxon>Bacillota</taxon>
        <taxon>Clostridia</taxon>
        <taxon>Eubacteriales</taxon>
        <taxon>Clostridiaceae</taxon>
        <taxon>Clostridium</taxon>
    </lineage>
</organism>
<evidence type="ECO:0000313" key="2">
    <source>
        <dbReference type="Proteomes" id="UP001519307"/>
    </source>
</evidence>
<reference evidence="1 2" key="1">
    <citation type="submission" date="2021-03" db="EMBL/GenBank/DDBJ databases">
        <title>Genomic Encyclopedia of Type Strains, Phase IV (KMG-IV): sequencing the most valuable type-strain genomes for metagenomic binning, comparative biology and taxonomic classification.</title>
        <authorList>
            <person name="Goeker M."/>
        </authorList>
    </citation>
    <scope>NUCLEOTIDE SEQUENCE [LARGE SCALE GENOMIC DNA]</scope>
    <source>
        <strain evidence="1 2">DSM 28783</strain>
    </source>
</reference>
<dbReference type="RefSeq" id="WP_209701075.1">
    <property type="nucleotide sequence ID" value="NZ_JAGGLM010000003.1"/>
</dbReference>
<comment type="caution">
    <text evidence="1">The sequence shown here is derived from an EMBL/GenBank/DDBJ whole genome shotgun (WGS) entry which is preliminary data.</text>
</comment>
<dbReference type="Proteomes" id="UP001519307">
    <property type="component" value="Unassembled WGS sequence"/>
</dbReference>
<name>A0ABS4KQ38_9CLOT</name>
<keyword evidence="2" id="KW-1185">Reference proteome</keyword>
<protein>
    <submittedName>
        <fullName evidence="1">Uncharacterized protein YaiE (UPF0345 family)</fullName>
    </submittedName>
</protein>
<dbReference type="InterPro" id="IPR011652">
    <property type="entry name" value="MORN_2"/>
</dbReference>
<dbReference type="Pfam" id="PF07661">
    <property type="entry name" value="MORN_2"/>
    <property type="match status" value="1"/>
</dbReference>